<organism evidence="1 2">
    <name type="scientific">Daphnia pulex</name>
    <name type="common">Water flea</name>
    <dbReference type="NCBI Taxonomy" id="6669"/>
    <lineage>
        <taxon>Eukaryota</taxon>
        <taxon>Metazoa</taxon>
        <taxon>Ecdysozoa</taxon>
        <taxon>Arthropoda</taxon>
        <taxon>Crustacea</taxon>
        <taxon>Branchiopoda</taxon>
        <taxon>Diplostraca</taxon>
        <taxon>Cladocera</taxon>
        <taxon>Anomopoda</taxon>
        <taxon>Daphniidae</taxon>
        <taxon>Daphnia</taxon>
    </lineage>
</organism>
<evidence type="ECO:0000313" key="2">
    <source>
        <dbReference type="Proteomes" id="UP000000305"/>
    </source>
</evidence>
<dbReference type="AlphaFoldDB" id="E9GRJ2"/>
<dbReference type="EMBL" id="GL732560">
    <property type="protein sequence ID" value="EFX77906.1"/>
    <property type="molecule type" value="Genomic_DNA"/>
</dbReference>
<dbReference type="HOGENOM" id="CLU_2374905_0_0_1"/>
<proteinExistence type="predicted"/>
<accession>E9GRJ2</accession>
<sequence>MVIRVLDLSMATAITENGYYQRRIGDALRFLATNPSLVLQCNAHRTKQKSLKNINRTYTNVTECEFNNSVEHNPWLFVSEPPIYLFLAGVVEECS</sequence>
<gene>
    <name evidence="1" type="ORF">DAPPUDRAFT_320951</name>
</gene>
<protein>
    <submittedName>
        <fullName evidence="1">Uncharacterized protein</fullName>
    </submittedName>
</protein>
<reference evidence="1 2" key="1">
    <citation type="journal article" date="2011" name="Science">
        <title>The ecoresponsive genome of Daphnia pulex.</title>
        <authorList>
            <person name="Colbourne J.K."/>
            <person name="Pfrender M.E."/>
            <person name="Gilbert D."/>
            <person name="Thomas W.K."/>
            <person name="Tucker A."/>
            <person name="Oakley T.H."/>
            <person name="Tokishita S."/>
            <person name="Aerts A."/>
            <person name="Arnold G.J."/>
            <person name="Basu M.K."/>
            <person name="Bauer D.J."/>
            <person name="Caceres C.E."/>
            <person name="Carmel L."/>
            <person name="Casola C."/>
            <person name="Choi J.H."/>
            <person name="Detter J.C."/>
            <person name="Dong Q."/>
            <person name="Dusheyko S."/>
            <person name="Eads B.D."/>
            <person name="Frohlich T."/>
            <person name="Geiler-Samerotte K.A."/>
            <person name="Gerlach D."/>
            <person name="Hatcher P."/>
            <person name="Jogdeo S."/>
            <person name="Krijgsveld J."/>
            <person name="Kriventseva E.V."/>
            <person name="Kultz D."/>
            <person name="Laforsch C."/>
            <person name="Lindquist E."/>
            <person name="Lopez J."/>
            <person name="Manak J.R."/>
            <person name="Muller J."/>
            <person name="Pangilinan J."/>
            <person name="Patwardhan R.P."/>
            <person name="Pitluck S."/>
            <person name="Pritham E.J."/>
            <person name="Rechtsteiner A."/>
            <person name="Rho M."/>
            <person name="Rogozin I.B."/>
            <person name="Sakarya O."/>
            <person name="Salamov A."/>
            <person name="Schaack S."/>
            <person name="Shapiro H."/>
            <person name="Shiga Y."/>
            <person name="Skalitzky C."/>
            <person name="Smith Z."/>
            <person name="Souvorov A."/>
            <person name="Sung W."/>
            <person name="Tang Z."/>
            <person name="Tsuchiya D."/>
            <person name="Tu H."/>
            <person name="Vos H."/>
            <person name="Wang M."/>
            <person name="Wolf Y.I."/>
            <person name="Yamagata H."/>
            <person name="Yamada T."/>
            <person name="Ye Y."/>
            <person name="Shaw J.R."/>
            <person name="Andrews J."/>
            <person name="Crease T.J."/>
            <person name="Tang H."/>
            <person name="Lucas S.M."/>
            <person name="Robertson H.M."/>
            <person name="Bork P."/>
            <person name="Koonin E.V."/>
            <person name="Zdobnov E.M."/>
            <person name="Grigoriev I.V."/>
            <person name="Lynch M."/>
            <person name="Boore J.L."/>
        </authorList>
    </citation>
    <scope>NUCLEOTIDE SEQUENCE [LARGE SCALE GENOMIC DNA]</scope>
</reference>
<dbReference type="InParanoid" id="E9GRJ2"/>
<name>E9GRJ2_DAPPU</name>
<dbReference type="PhylomeDB" id="E9GRJ2"/>
<keyword evidence="2" id="KW-1185">Reference proteome</keyword>
<dbReference type="Proteomes" id="UP000000305">
    <property type="component" value="Unassembled WGS sequence"/>
</dbReference>
<dbReference type="KEGG" id="dpx:DAPPUDRAFT_320951"/>
<evidence type="ECO:0000313" key="1">
    <source>
        <dbReference type="EMBL" id="EFX77906.1"/>
    </source>
</evidence>